<dbReference type="RefSeq" id="WP_163962891.1">
    <property type="nucleotide sequence ID" value="NZ_JAAGNX010000001.1"/>
</dbReference>
<dbReference type="Pfam" id="PF01039">
    <property type="entry name" value="Carboxyl_trans"/>
    <property type="match status" value="1"/>
</dbReference>
<keyword evidence="1 4" id="KW-0808">Transferase</keyword>
<dbReference type="EMBL" id="JAAGNX010000001">
    <property type="protein sequence ID" value="NDV61713.1"/>
    <property type="molecule type" value="Genomic_DNA"/>
</dbReference>
<dbReference type="InterPro" id="IPR034733">
    <property type="entry name" value="AcCoA_carboxyl_beta"/>
</dbReference>
<feature type="domain" description="CoA carboxyltransferase N-terminal" evidence="5">
    <location>
        <begin position="24"/>
        <end position="291"/>
    </location>
</feature>
<dbReference type="PROSITE" id="PS50980">
    <property type="entry name" value="COA_CT_NTER"/>
    <property type="match status" value="1"/>
</dbReference>
<evidence type="ECO:0000256" key="3">
    <source>
        <dbReference type="ARBA" id="ARBA00023160"/>
    </source>
</evidence>
<name>A0A6B2LZ49_9BACT</name>
<keyword evidence="2 4" id="KW-0276">Fatty acid metabolism</keyword>
<dbReference type="GO" id="GO:2001295">
    <property type="term" value="P:malonyl-CoA biosynthetic process"/>
    <property type="evidence" value="ECO:0007669"/>
    <property type="project" value="UniProtKB-UniRule"/>
</dbReference>
<comment type="pathway">
    <text evidence="4">Lipid metabolism; malonyl-CoA biosynthesis; malonyl-CoA from acetyl-CoA: step 1/1.</text>
</comment>
<keyword evidence="4" id="KW-0547">Nucleotide-binding</keyword>
<dbReference type="Gene3D" id="3.90.226.10">
    <property type="entry name" value="2-enoyl-CoA Hydratase, Chain A, domain 1"/>
    <property type="match status" value="1"/>
</dbReference>
<dbReference type="GO" id="GO:0016743">
    <property type="term" value="F:carboxyl- or carbamoyltransferase activity"/>
    <property type="evidence" value="ECO:0007669"/>
    <property type="project" value="UniProtKB-UniRule"/>
</dbReference>
<evidence type="ECO:0000256" key="1">
    <source>
        <dbReference type="ARBA" id="ARBA00022679"/>
    </source>
</evidence>
<dbReference type="GO" id="GO:0006633">
    <property type="term" value="P:fatty acid biosynthetic process"/>
    <property type="evidence" value="ECO:0007669"/>
    <property type="project" value="UniProtKB-KW"/>
</dbReference>
<gene>
    <name evidence="4" type="primary">accD</name>
    <name evidence="6" type="ORF">G0Q06_04550</name>
</gene>
<dbReference type="InterPro" id="IPR029045">
    <property type="entry name" value="ClpP/crotonase-like_dom_sf"/>
</dbReference>
<dbReference type="Proteomes" id="UP000478417">
    <property type="component" value="Unassembled WGS sequence"/>
</dbReference>
<proteinExistence type="inferred from homology"/>
<dbReference type="EC" id="2.1.3.15" evidence="4"/>
<dbReference type="UniPathway" id="UPA00655">
    <property type="reaction ID" value="UER00711"/>
</dbReference>
<keyword evidence="3 4" id="KW-0275">Fatty acid biosynthesis</keyword>
<keyword evidence="6" id="KW-0436">Ligase</keyword>
<comment type="caution">
    <text evidence="6">The sequence shown here is derived from an EMBL/GenBank/DDBJ whole genome shotgun (WGS) entry which is preliminary data.</text>
</comment>
<dbReference type="SUPFAM" id="SSF52096">
    <property type="entry name" value="ClpP/crotonase"/>
    <property type="match status" value="1"/>
</dbReference>
<accession>A0A6B2LZ49</accession>
<evidence type="ECO:0000259" key="5">
    <source>
        <dbReference type="PROSITE" id="PS50980"/>
    </source>
</evidence>
<dbReference type="PANTHER" id="PTHR42995:SF5">
    <property type="entry name" value="ACETYL-COENZYME A CARBOXYLASE CARBOXYL TRANSFERASE SUBUNIT BETA, CHLOROPLASTIC"/>
    <property type="match status" value="1"/>
</dbReference>
<keyword evidence="4" id="KW-0444">Lipid biosynthesis</keyword>
<reference evidence="6 7" key="1">
    <citation type="submission" date="2020-02" db="EMBL/GenBank/DDBJ databases">
        <title>Albibacoteraceae fam. nov., the first described family within the subdivision 4 Verrucomicrobia.</title>
        <authorList>
            <person name="Xi F."/>
        </authorList>
    </citation>
    <scope>NUCLEOTIDE SEQUENCE [LARGE SCALE GENOMIC DNA]</scope>
    <source>
        <strain evidence="6 7">CK1056</strain>
    </source>
</reference>
<dbReference type="NCBIfam" id="TIGR00515">
    <property type="entry name" value="accD"/>
    <property type="match status" value="1"/>
</dbReference>
<organism evidence="6 7">
    <name type="scientific">Oceanipulchritudo coccoides</name>
    <dbReference type="NCBI Taxonomy" id="2706888"/>
    <lineage>
        <taxon>Bacteria</taxon>
        <taxon>Pseudomonadati</taxon>
        <taxon>Verrucomicrobiota</taxon>
        <taxon>Opitutia</taxon>
        <taxon>Puniceicoccales</taxon>
        <taxon>Oceanipulchritudinaceae</taxon>
        <taxon>Oceanipulchritudo</taxon>
    </lineage>
</organism>
<keyword evidence="4" id="KW-0443">Lipid metabolism</keyword>
<evidence type="ECO:0000256" key="2">
    <source>
        <dbReference type="ARBA" id="ARBA00022832"/>
    </source>
</evidence>
<dbReference type="PRINTS" id="PR01070">
    <property type="entry name" value="ACCCTRFRASEB"/>
</dbReference>
<keyword evidence="4" id="KW-0067">ATP-binding</keyword>
<comment type="similarity">
    <text evidence="4">Belongs to the AccD/PCCB family.</text>
</comment>
<keyword evidence="4" id="KW-0963">Cytoplasm</keyword>
<dbReference type="AlphaFoldDB" id="A0A6B2LZ49"/>
<dbReference type="GO" id="GO:0005524">
    <property type="term" value="F:ATP binding"/>
    <property type="evidence" value="ECO:0007669"/>
    <property type="project" value="UniProtKB-KW"/>
</dbReference>
<comment type="subcellular location">
    <subcellularLocation>
        <location evidence="4">Cytoplasm</location>
    </subcellularLocation>
</comment>
<keyword evidence="7" id="KW-1185">Reference proteome</keyword>
<protein>
    <recommendedName>
        <fullName evidence="4">Acetyl-coenzyme A carboxylase carboxyl transferase subunit beta</fullName>
        <shortName evidence="4">ACCase subunit beta</shortName>
        <shortName evidence="4">Acetyl-CoA carboxylase carboxyltransferase subunit beta</shortName>
        <ecNumber evidence="4">2.1.3.15</ecNumber>
    </recommendedName>
</protein>
<dbReference type="PANTHER" id="PTHR42995">
    <property type="entry name" value="ACETYL-COENZYME A CARBOXYLASE CARBOXYL TRANSFERASE SUBUNIT BETA, CHLOROPLASTIC"/>
    <property type="match status" value="1"/>
</dbReference>
<sequence>MPFFSKPTYSTISPVKKKDIPKDLYTRCPKSGELVYTKELEKNLMVVPKSGFHFPLDAATRIESLIDEGTWKEFDDELESKDLLKFKDTKAYADRLKTYKKKTGLNDAIVCGLGEMGGIPVSLSVMDFRFGGASMGSVVGEKIARAVERAIEESCPVIIVAASGGARMQEGIYSLMQMAKTSAALARLKQAGLPFISVLTNPTTGGVTASFATLGDLILAEPEALICFAGPRVIKEGTNEELPAGFQRTEFLLDRGLIDQIVPRGEMRERLIYFLSVLFLRKEIPSEEEAS</sequence>
<evidence type="ECO:0000256" key="4">
    <source>
        <dbReference type="HAMAP-Rule" id="MF_01395"/>
    </source>
</evidence>
<dbReference type="GO" id="GO:0003989">
    <property type="term" value="F:acetyl-CoA carboxylase activity"/>
    <property type="evidence" value="ECO:0007669"/>
    <property type="project" value="InterPro"/>
</dbReference>
<dbReference type="GO" id="GO:0009317">
    <property type="term" value="C:acetyl-CoA carboxylase complex"/>
    <property type="evidence" value="ECO:0007669"/>
    <property type="project" value="InterPro"/>
</dbReference>
<dbReference type="InterPro" id="IPR011762">
    <property type="entry name" value="COA_CT_N"/>
</dbReference>
<dbReference type="InterPro" id="IPR000438">
    <property type="entry name" value="Acetyl_CoA_COase_Trfase_b_su"/>
</dbReference>
<comment type="caution">
    <text evidence="4">Lacks conserved residue(s) required for the propagation of feature annotation.</text>
</comment>
<dbReference type="HAMAP" id="MF_01395">
    <property type="entry name" value="AcetylCoA_CT_beta"/>
    <property type="match status" value="1"/>
</dbReference>
<comment type="subunit">
    <text evidence="4">Acetyl-CoA carboxylase is a heterohexamer composed of biotin carboxyl carrier protein (AccB), biotin carboxylase (AccC) and two subunits each of ACCase subunit alpha (AccA) and ACCase subunit beta (AccD).</text>
</comment>
<comment type="function">
    <text evidence="4">Component of the acetyl coenzyme A carboxylase (ACC) complex. Biotin carboxylase (BC) catalyzes the carboxylation of biotin on its carrier protein (BCCP) and then the CO(2) group is transferred by the transcarboxylase to acetyl-CoA to form malonyl-CoA.</text>
</comment>
<evidence type="ECO:0000313" key="7">
    <source>
        <dbReference type="Proteomes" id="UP000478417"/>
    </source>
</evidence>
<comment type="catalytic activity">
    <reaction evidence="4">
        <text>N(6)-carboxybiotinyl-L-lysyl-[protein] + acetyl-CoA = N(6)-biotinyl-L-lysyl-[protein] + malonyl-CoA</text>
        <dbReference type="Rhea" id="RHEA:54728"/>
        <dbReference type="Rhea" id="RHEA-COMP:10505"/>
        <dbReference type="Rhea" id="RHEA-COMP:10506"/>
        <dbReference type="ChEBI" id="CHEBI:57288"/>
        <dbReference type="ChEBI" id="CHEBI:57384"/>
        <dbReference type="ChEBI" id="CHEBI:83144"/>
        <dbReference type="ChEBI" id="CHEBI:83145"/>
        <dbReference type="EC" id="2.1.3.15"/>
    </reaction>
</comment>
<evidence type="ECO:0000313" key="6">
    <source>
        <dbReference type="EMBL" id="NDV61713.1"/>
    </source>
</evidence>